<dbReference type="OrthoDB" id="9979767at2"/>
<dbReference type="Proteomes" id="UP000011910">
    <property type="component" value="Unassembled WGS sequence"/>
</dbReference>
<dbReference type="EMBL" id="AODQ01000119">
    <property type="protein sequence ID" value="EMR01395.1"/>
    <property type="molecule type" value="Genomic_DNA"/>
</dbReference>
<keyword evidence="1" id="KW-0472">Membrane</keyword>
<dbReference type="AlphaFoldDB" id="M7NHW0"/>
<organism evidence="2 3">
    <name type="scientific">Cesiribacter andamanensis AMV16</name>
    <dbReference type="NCBI Taxonomy" id="1279009"/>
    <lineage>
        <taxon>Bacteria</taxon>
        <taxon>Pseudomonadati</taxon>
        <taxon>Bacteroidota</taxon>
        <taxon>Cytophagia</taxon>
        <taxon>Cytophagales</taxon>
        <taxon>Cesiribacteraceae</taxon>
        <taxon>Cesiribacter</taxon>
    </lineage>
</organism>
<feature type="transmembrane region" description="Helical" evidence="1">
    <location>
        <begin position="7"/>
        <end position="27"/>
    </location>
</feature>
<reference evidence="2 3" key="1">
    <citation type="journal article" date="2013" name="Genome Announc.">
        <title>Draft Genome Sequence of Cesiribacter andamanensis Strain AMV16T, Isolated from a Soil Sample from a Mud Volcano in the Andaman Islands, India.</title>
        <authorList>
            <person name="Shivaji S."/>
            <person name="Ara S."/>
            <person name="Begum Z."/>
            <person name="Srinivas T.N."/>
            <person name="Singh A."/>
            <person name="Kumar Pinnaka A."/>
        </authorList>
    </citation>
    <scope>NUCLEOTIDE SEQUENCE [LARGE SCALE GENOMIC DNA]</scope>
    <source>
        <strain evidence="2 3">AMV16</strain>
    </source>
</reference>
<evidence type="ECO:0000313" key="3">
    <source>
        <dbReference type="Proteomes" id="UP000011910"/>
    </source>
</evidence>
<keyword evidence="3" id="KW-1185">Reference proteome</keyword>
<protein>
    <submittedName>
        <fullName evidence="2">Uncharacterized protein</fullName>
    </submittedName>
</protein>
<sequence>MNKNLRIFLLAVLATMAVALNVFGVMPVKATQVFLNTILIGIGLVLVADLLIRTRLRERS</sequence>
<evidence type="ECO:0000313" key="2">
    <source>
        <dbReference type="EMBL" id="EMR01395.1"/>
    </source>
</evidence>
<comment type="caution">
    <text evidence="2">The sequence shown here is derived from an EMBL/GenBank/DDBJ whole genome shotgun (WGS) entry which is preliminary data.</text>
</comment>
<evidence type="ECO:0000256" key="1">
    <source>
        <dbReference type="SAM" id="Phobius"/>
    </source>
</evidence>
<keyword evidence="1" id="KW-0812">Transmembrane</keyword>
<gene>
    <name evidence="2" type="ORF">ADICEAN_03483</name>
</gene>
<proteinExistence type="predicted"/>
<dbReference type="STRING" id="1279009.ADICEAN_03483"/>
<feature type="transmembrane region" description="Helical" evidence="1">
    <location>
        <begin position="33"/>
        <end position="52"/>
    </location>
</feature>
<name>M7NHW0_9BACT</name>
<keyword evidence="1" id="KW-1133">Transmembrane helix</keyword>
<dbReference type="RefSeq" id="WP_009196865.1">
    <property type="nucleotide sequence ID" value="NZ_AODQ01000119.1"/>
</dbReference>
<accession>M7NHW0</accession>